<dbReference type="Gene3D" id="3.40.309.10">
    <property type="entry name" value="Aldehyde Dehydrogenase, Chain A, domain 2"/>
    <property type="match status" value="1"/>
</dbReference>
<evidence type="ECO:0000256" key="2">
    <source>
        <dbReference type="ARBA" id="ARBA00023002"/>
    </source>
</evidence>
<evidence type="ECO:0000256" key="4">
    <source>
        <dbReference type="ARBA" id="ARBA00049194"/>
    </source>
</evidence>
<dbReference type="FunFam" id="3.40.605.10:FF:000007">
    <property type="entry name" value="NAD/NADP-dependent betaine aldehyde dehydrogenase"/>
    <property type="match status" value="1"/>
</dbReference>
<dbReference type="RefSeq" id="WP_209705767.1">
    <property type="nucleotide sequence ID" value="NZ_JAFIDA010000001.1"/>
</dbReference>
<dbReference type="PROSITE" id="PS00070">
    <property type="entry name" value="ALDEHYDE_DEHYDR_CYS"/>
    <property type="match status" value="1"/>
</dbReference>
<dbReference type="SUPFAM" id="SSF53720">
    <property type="entry name" value="ALDH-like"/>
    <property type="match status" value="1"/>
</dbReference>
<keyword evidence="2 6" id="KW-0560">Oxidoreductase</keyword>
<feature type="domain" description="Aldehyde dehydrogenase" evidence="7">
    <location>
        <begin position="13"/>
        <end position="470"/>
    </location>
</feature>
<comment type="similarity">
    <text evidence="1 6">Belongs to the aldehyde dehydrogenase family.</text>
</comment>
<dbReference type="AlphaFoldDB" id="A0A940T1K1"/>
<dbReference type="PANTHER" id="PTHR42804:SF1">
    <property type="entry name" value="ALDEHYDE DEHYDROGENASE-RELATED"/>
    <property type="match status" value="1"/>
</dbReference>
<evidence type="ECO:0000313" key="9">
    <source>
        <dbReference type="Proteomes" id="UP000675163"/>
    </source>
</evidence>
<feature type="active site" evidence="5">
    <location>
        <position position="245"/>
    </location>
</feature>
<protein>
    <recommendedName>
        <fullName evidence="3">aldehyde dehydrogenase (NAD(+))</fullName>
        <ecNumber evidence="3">1.2.1.3</ecNumber>
    </recommendedName>
</protein>
<dbReference type="InterPro" id="IPR029510">
    <property type="entry name" value="Ald_DH_CS_GLU"/>
</dbReference>
<dbReference type="Pfam" id="PF00171">
    <property type="entry name" value="Aldedh"/>
    <property type="match status" value="1"/>
</dbReference>
<dbReference type="InterPro" id="IPR016161">
    <property type="entry name" value="Ald_DH/histidinol_DH"/>
</dbReference>
<gene>
    <name evidence="8" type="ORF">JOF28_002172</name>
</gene>
<evidence type="ECO:0000259" key="7">
    <source>
        <dbReference type="Pfam" id="PF00171"/>
    </source>
</evidence>
<dbReference type="PANTHER" id="PTHR42804">
    <property type="entry name" value="ALDEHYDE DEHYDROGENASE"/>
    <property type="match status" value="1"/>
</dbReference>
<dbReference type="EMBL" id="JAFIDA010000001">
    <property type="protein sequence ID" value="MBP1326940.1"/>
    <property type="molecule type" value="Genomic_DNA"/>
</dbReference>
<dbReference type="Proteomes" id="UP000675163">
    <property type="component" value="Unassembled WGS sequence"/>
</dbReference>
<evidence type="ECO:0000256" key="6">
    <source>
        <dbReference type="RuleBase" id="RU003345"/>
    </source>
</evidence>
<comment type="catalytic activity">
    <reaction evidence="4">
        <text>an aldehyde + NAD(+) + H2O = a carboxylate + NADH + 2 H(+)</text>
        <dbReference type="Rhea" id="RHEA:16185"/>
        <dbReference type="ChEBI" id="CHEBI:15377"/>
        <dbReference type="ChEBI" id="CHEBI:15378"/>
        <dbReference type="ChEBI" id="CHEBI:17478"/>
        <dbReference type="ChEBI" id="CHEBI:29067"/>
        <dbReference type="ChEBI" id="CHEBI:57540"/>
        <dbReference type="ChEBI" id="CHEBI:57945"/>
        <dbReference type="EC" id="1.2.1.3"/>
    </reaction>
</comment>
<comment type="caution">
    <text evidence="8">The sequence shown here is derived from an EMBL/GenBank/DDBJ whole genome shotgun (WGS) entry which is preliminary data.</text>
</comment>
<dbReference type="EC" id="1.2.1.3" evidence="3"/>
<dbReference type="InterPro" id="IPR016160">
    <property type="entry name" value="Ald_DH_CS_CYS"/>
</dbReference>
<dbReference type="InterPro" id="IPR015590">
    <property type="entry name" value="Aldehyde_DH_dom"/>
</dbReference>
<dbReference type="Gene3D" id="3.40.605.10">
    <property type="entry name" value="Aldehyde Dehydrogenase, Chain A, domain 1"/>
    <property type="match status" value="1"/>
</dbReference>
<dbReference type="GO" id="GO:0004029">
    <property type="term" value="F:aldehyde dehydrogenase (NAD+) activity"/>
    <property type="evidence" value="ECO:0007669"/>
    <property type="project" value="UniProtKB-EC"/>
</dbReference>
<name>A0A940T1K1_9MICO</name>
<dbReference type="PROSITE" id="PS00687">
    <property type="entry name" value="ALDEHYDE_DEHYDR_GLU"/>
    <property type="match status" value="1"/>
</dbReference>
<proteinExistence type="inferred from homology"/>
<dbReference type="CDD" id="cd07138">
    <property type="entry name" value="ALDH_CddD_SSP0762"/>
    <property type="match status" value="1"/>
</dbReference>
<evidence type="ECO:0000256" key="5">
    <source>
        <dbReference type="PROSITE-ProRule" id="PRU10007"/>
    </source>
</evidence>
<sequence length="482" mass="49696">MTTEAVHYISGNWVESADREWTDVVNPATGETVGRSMRGTPGDVDRAVLAARQALPAWSAVPMADRIDVVERLAEGIAAARSRLADALVLEVGVPVSFGRAAQVGVALGDLAALVAAARDHVERTAVSNSLVVSVPVGVVAAITPWNFPLHQIVLKVGAALLAGCTVVLKPSEVSPLNAAILAEIINDLRLPAGVVNVVFGDGTGVGEPLSAHTDVDLVSFTGSRMVGERIMANAARNITKVSLELGGKSAAIILDDAPIEESAAQVLGSCFANTGQTCAALTRVLVPRELAPAWEEAALVAAAHWVPGDPAQESTVMGPAASALQADRIRGHVRAAIADGARLVVGGPASPDDLVGDAWVQPTIFADVTPQMRIFREEVFGPVLAISVYDTAEEAIALANDSDYGLAGGVWSANPQRALDVALRIQTGTIGINGAGLDVGAPFGGVKQSGIGRECGVHGFEEFLETKSIMGATALLGPTRP</sequence>
<organism evidence="8 9">
    <name type="scientific">Leucobacter exalbidus</name>
    <dbReference type="NCBI Taxonomy" id="662960"/>
    <lineage>
        <taxon>Bacteria</taxon>
        <taxon>Bacillati</taxon>
        <taxon>Actinomycetota</taxon>
        <taxon>Actinomycetes</taxon>
        <taxon>Micrococcales</taxon>
        <taxon>Microbacteriaceae</taxon>
        <taxon>Leucobacter</taxon>
    </lineage>
</organism>
<dbReference type="InterPro" id="IPR016163">
    <property type="entry name" value="Ald_DH_C"/>
</dbReference>
<evidence type="ECO:0000256" key="3">
    <source>
        <dbReference type="ARBA" id="ARBA00024226"/>
    </source>
</evidence>
<accession>A0A940T1K1</accession>
<evidence type="ECO:0000256" key="1">
    <source>
        <dbReference type="ARBA" id="ARBA00009986"/>
    </source>
</evidence>
<evidence type="ECO:0000313" key="8">
    <source>
        <dbReference type="EMBL" id="MBP1326940.1"/>
    </source>
</evidence>
<keyword evidence="9" id="KW-1185">Reference proteome</keyword>
<dbReference type="InterPro" id="IPR016162">
    <property type="entry name" value="Ald_DH_N"/>
</dbReference>
<reference evidence="8" key="1">
    <citation type="submission" date="2021-02" db="EMBL/GenBank/DDBJ databases">
        <title>Sequencing the genomes of 1000 actinobacteria strains.</title>
        <authorList>
            <person name="Klenk H.-P."/>
        </authorList>
    </citation>
    <scope>NUCLEOTIDE SEQUENCE</scope>
    <source>
        <strain evidence="8">DSM 22850</strain>
    </source>
</reference>